<keyword evidence="2" id="KW-0472">Membrane</keyword>
<gene>
    <name evidence="3" type="ORF">FRACYDRAFT_233521</name>
</gene>
<evidence type="ECO:0000256" key="1">
    <source>
        <dbReference type="SAM" id="MobiDB-lite"/>
    </source>
</evidence>
<proteinExistence type="predicted"/>
<dbReference type="SUPFAM" id="SSF52540">
    <property type="entry name" value="P-loop containing nucleoside triphosphate hydrolases"/>
    <property type="match status" value="1"/>
</dbReference>
<evidence type="ECO:0008006" key="5">
    <source>
        <dbReference type="Google" id="ProtNLM"/>
    </source>
</evidence>
<evidence type="ECO:0000313" key="4">
    <source>
        <dbReference type="Proteomes" id="UP000095751"/>
    </source>
</evidence>
<keyword evidence="4" id="KW-1185">Reference proteome</keyword>
<protein>
    <recommendedName>
        <fullName evidence="5">Sulfotransferase domain-containing protein</fullName>
    </recommendedName>
</protein>
<feature type="compositionally biased region" description="Polar residues" evidence="1">
    <location>
        <begin position="135"/>
        <end position="145"/>
    </location>
</feature>
<sequence>MTMVKINKDENNRTNNSNNNDDDDNVAAIIRRRRPPYIISYSVLTVLCFCIGSLFSSYNSTTNISYATIKLYYLINSNFYYDVKIESSSSSNSIINTTTAATATTATATATATSTFNHTFSSASASPSSPEHNDGGSSNNEDITSSSQLPVATNASLLSSSSLQLLLSVDSDSEEDSELDLIEYISPDPNEDIDPLSLYVDLDKALRNEDDPRRYVRVLKKPLDPTFSLSNKLTNTPIFVMTLPKGGTTTIHNYFQCGYGLQNNTYSIHHLYPSIRNNKRIANRIGTTMKNNLDQNKPILSPIIYSKTRKTNNNTTNSDDNDLSQYSVFSDFGSFDFVKKNRLNSNNKRNKESSPRTTLLQTDILDNIIRYYPNSTLLYIRRSPDDWYNSAKNWDGGQLLQKLRLFKSSKLTNSFFPSNIDRYSKFSSSVSSDDGNNGHSDSYPYYNNNPEQDKHIFTTFYKNYESYLRKFVIDHNNDNAQNNNAQNLTYIELPLNNETGIEMEKLTGISSKLCWSKSNIGHYIAT</sequence>
<feature type="compositionally biased region" description="Low complexity" evidence="1">
    <location>
        <begin position="427"/>
        <end position="442"/>
    </location>
</feature>
<feature type="region of interest" description="Disordered" evidence="1">
    <location>
        <begin position="1"/>
        <end position="22"/>
    </location>
</feature>
<dbReference type="PANTHER" id="PTHR36978">
    <property type="entry name" value="P-LOOP CONTAINING NUCLEOTIDE TRIPHOSPHATE HYDROLASE"/>
    <property type="match status" value="1"/>
</dbReference>
<feature type="region of interest" description="Disordered" evidence="1">
    <location>
        <begin position="121"/>
        <end position="145"/>
    </location>
</feature>
<feature type="compositionally biased region" description="Basic and acidic residues" evidence="1">
    <location>
        <begin position="1"/>
        <end position="12"/>
    </location>
</feature>
<keyword evidence="2" id="KW-1133">Transmembrane helix</keyword>
<dbReference type="InParanoid" id="A0A1E7FYX2"/>
<organism evidence="3 4">
    <name type="scientific">Fragilariopsis cylindrus CCMP1102</name>
    <dbReference type="NCBI Taxonomy" id="635003"/>
    <lineage>
        <taxon>Eukaryota</taxon>
        <taxon>Sar</taxon>
        <taxon>Stramenopiles</taxon>
        <taxon>Ochrophyta</taxon>
        <taxon>Bacillariophyta</taxon>
        <taxon>Bacillariophyceae</taxon>
        <taxon>Bacillariophycidae</taxon>
        <taxon>Bacillariales</taxon>
        <taxon>Bacillariaceae</taxon>
        <taxon>Fragilariopsis</taxon>
    </lineage>
</organism>
<dbReference type="Proteomes" id="UP000095751">
    <property type="component" value="Unassembled WGS sequence"/>
</dbReference>
<dbReference type="PANTHER" id="PTHR36978:SF4">
    <property type="entry name" value="P-LOOP CONTAINING NUCLEOSIDE TRIPHOSPHATE HYDROLASE PROTEIN"/>
    <property type="match status" value="1"/>
</dbReference>
<accession>A0A1E7FYX2</accession>
<dbReference type="KEGG" id="fcy:FRACYDRAFT_233521"/>
<keyword evidence="2" id="KW-0812">Transmembrane</keyword>
<feature type="transmembrane region" description="Helical" evidence="2">
    <location>
        <begin position="38"/>
        <end position="58"/>
    </location>
</feature>
<dbReference type="InterPro" id="IPR027417">
    <property type="entry name" value="P-loop_NTPase"/>
</dbReference>
<feature type="compositionally biased region" description="Low complexity" evidence="1">
    <location>
        <begin position="121"/>
        <end position="130"/>
    </location>
</feature>
<dbReference type="Gene3D" id="3.40.50.300">
    <property type="entry name" value="P-loop containing nucleotide triphosphate hydrolases"/>
    <property type="match status" value="1"/>
</dbReference>
<reference evidence="3 4" key="1">
    <citation type="submission" date="2016-09" db="EMBL/GenBank/DDBJ databases">
        <title>Extensive genetic diversity and differential bi-allelic expression allows diatom success in the polar Southern Ocean.</title>
        <authorList>
            <consortium name="DOE Joint Genome Institute"/>
            <person name="Mock T."/>
            <person name="Otillar R.P."/>
            <person name="Strauss J."/>
            <person name="Dupont C."/>
            <person name="Frickenhaus S."/>
            <person name="Maumus F."/>
            <person name="Mcmullan M."/>
            <person name="Sanges R."/>
            <person name="Schmutz J."/>
            <person name="Toseland A."/>
            <person name="Valas R."/>
            <person name="Veluchamy A."/>
            <person name="Ward B.J."/>
            <person name="Allen A."/>
            <person name="Barry K."/>
            <person name="Falciatore A."/>
            <person name="Ferrante M."/>
            <person name="Fortunato A.E."/>
            <person name="Gloeckner G."/>
            <person name="Gruber A."/>
            <person name="Hipkin R."/>
            <person name="Janech M."/>
            <person name="Kroth P."/>
            <person name="Leese F."/>
            <person name="Lindquist E."/>
            <person name="Lyon B.R."/>
            <person name="Martin J."/>
            <person name="Mayer C."/>
            <person name="Parker M."/>
            <person name="Quesneville H."/>
            <person name="Raymond J."/>
            <person name="Uhlig C."/>
            <person name="Valentin K.U."/>
            <person name="Worden A.Z."/>
            <person name="Armbrust E.V."/>
            <person name="Bowler C."/>
            <person name="Green B."/>
            <person name="Moulton V."/>
            <person name="Van Oosterhout C."/>
            <person name="Grigoriev I."/>
        </authorList>
    </citation>
    <scope>NUCLEOTIDE SEQUENCE [LARGE SCALE GENOMIC DNA]</scope>
    <source>
        <strain evidence="3 4">CCMP1102</strain>
    </source>
</reference>
<feature type="region of interest" description="Disordered" evidence="1">
    <location>
        <begin position="427"/>
        <end position="447"/>
    </location>
</feature>
<dbReference type="AlphaFoldDB" id="A0A1E7FYX2"/>
<name>A0A1E7FYX2_9STRA</name>
<evidence type="ECO:0000256" key="2">
    <source>
        <dbReference type="SAM" id="Phobius"/>
    </source>
</evidence>
<evidence type="ECO:0000313" key="3">
    <source>
        <dbReference type="EMBL" id="OEU23349.1"/>
    </source>
</evidence>
<dbReference type="EMBL" id="KV784353">
    <property type="protein sequence ID" value="OEU23349.1"/>
    <property type="molecule type" value="Genomic_DNA"/>
</dbReference>